<evidence type="ECO:0000313" key="1">
    <source>
        <dbReference type="EMBL" id="AKM11121.1"/>
    </source>
</evidence>
<organism evidence="1 2">
    <name type="scientific">Croceicoccus naphthovorans</name>
    <dbReference type="NCBI Taxonomy" id="1348774"/>
    <lineage>
        <taxon>Bacteria</taxon>
        <taxon>Pseudomonadati</taxon>
        <taxon>Pseudomonadota</taxon>
        <taxon>Alphaproteobacteria</taxon>
        <taxon>Sphingomonadales</taxon>
        <taxon>Erythrobacteraceae</taxon>
        <taxon>Croceicoccus</taxon>
    </lineage>
</organism>
<gene>
    <name evidence="1" type="ORF">AB433_15890</name>
</gene>
<accession>A0A0G3XKI7</accession>
<dbReference type="KEGG" id="cna:AB433_15890"/>
<keyword evidence="2" id="KW-1185">Reference proteome</keyword>
<reference evidence="1 2" key="1">
    <citation type="submission" date="2015-06" db="EMBL/GenBank/DDBJ databases">
        <authorList>
            <person name="Zeng Y."/>
            <person name="Huang Y."/>
        </authorList>
    </citation>
    <scope>NUCLEOTIDE SEQUENCE [LARGE SCALE GENOMIC DNA]</scope>
    <source>
        <strain evidence="1 2">PQ-2</strain>
    </source>
</reference>
<proteinExistence type="predicted"/>
<protein>
    <submittedName>
        <fullName evidence="1">Uncharacterized protein</fullName>
    </submittedName>
</protein>
<evidence type="ECO:0000313" key="2">
    <source>
        <dbReference type="Proteomes" id="UP000035287"/>
    </source>
</evidence>
<dbReference type="Proteomes" id="UP000035287">
    <property type="component" value="Chromosome"/>
</dbReference>
<name>A0A0G3XKI7_9SPHN</name>
<dbReference type="AlphaFoldDB" id="A0A0G3XKI7"/>
<sequence length="62" mass="6678">MAATGRQRQSNHQGTQFPVEGFYHLPTSALLYGFTAACPQFHDNNTGVAIKRLPNGTTSALS</sequence>
<dbReference type="EMBL" id="CP011770">
    <property type="protein sequence ID" value="AKM11121.1"/>
    <property type="molecule type" value="Genomic_DNA"/>
</dbReference>